<dbReference type="SMART" id="SM00388">
    <property type="entry name" value="HisKA"/>
    <property type="match status" value="1"/>
</dbReference>
<dbReference type="PANTHER" id="PTHR43065">
    <property type="entry name" value="SENSOR HISTIDINE KINASE"/>
    <property type="match status" value="1"/>
</dbReference>
<dbReference type="PANTHER" id="PTHR43065:SF10">
    <property type="entry name" value="PEROXIDE STRESS-ACTIVATED HISTIDINE KINASE MAK3"/>
    <property type="match status" value="1"/>
</dbReference>
<dbReference type="SUPFAM" id="SSF55874">
    <property type="entry name" value="ATPase domain of HSP90 chaperone/DNA topoisomerase II/histidine kinase"/>
    <property type="match status" value="1"/>
</dbReference>
<dbReference type="Pfam" id="PF00512">
    <property type="entry name" value="HisKA"/>
    <property type="match status" value="1"/>
</dbReference>
<comment type="caution">
    <text evidence="11">The sequence shown here is derived from an EMBL/GenBank/DDBJ whole genome shotgun (WGS) entry which is preliminary data.</text>
</comment>
<reference evidence="11 12" key="1">
    <citation type="submission" date="2017-08" db="EMBL/GenBank/DDBJ databases">
        <title>Infants hospitalized years apart are colonized by the same room-sourced microbial strains.</title>
        <authorList>
            <person name="Brooks B."/>
            <person name="Olm M.R."/>
            <person name="Firek B.A."/>
            <person name="Baker R."/>
            <person name="Thomas B.C."/>
            <person name="Morowitz M.J."/>
            <person name="Banfield J.F."/>
        </authorList>
    </citation>
    <scope>NUCLEOTIDE SEQUENCE [LARGE SCALE GENOMIC DNA]</scope>
    <source>
        <strain evidence="11">S2_005_001_R2_27</strain>
    </source>
</reference>
<evidence type="ECO:0000256" key="5">
    <source>
        <dbReference type="ARBA" id="ARBA00022741"/>
    </source>
</evidence>
<dbReference type="InterPro" id="IPR003594">
    <property type="entry name" value="HATPase_dom"/>
</dbReference>
<evidence type="ECO:0000313" key="11">
    <source>
        <dbReference type="EMBL" id="PZQ84982.1"/>
    </source>
</evidence>
<dbReference type="GO" id="GO:0000155">
    <property type="term" value="F:phosphorelay sensor kinase activity"/>
    <property type="evidence" value="ECO:0007669"/>
    <property type="project" value="InterPro"/>
</dbReference>
<keyword evidence="9" id="KW-0812">Transmembrane</keyword>
<dbReference type="InterPro" id="IPR004358">
    <property type="entry name" value="Sig_transdc_His_kin-like_C"/>
</dbReference>
<dbReference type="CDD" id="cd00082">
    <property type="entry name" value="HisKA"/>
    <property type="match status" value="1"/>
</dbReference>
<dbReference type="PRINTS" id="PR00344">
    <property type="entry name" value="BCTRLSENSOR"/>
</dbReference>
<dbReference type="EC" id="2.7.13.3" evidence="2"/>
<feature type="transmembrane region" description="Helical" evidence="9">
    <location>
        <begin position="83"/>
        <end position="103"/>
    </location>
</feature>
<dbReference type="PROSITE" id="PS50109">
    <property type="entry name" value="HIS_KIN"/>
    <property type="match status" value="1"/>
</dbReference>
<evidence type="ECO:0000256" key="9">
    <source>
        <dbReference type="SAM" id="Phobius"/>
    </source>
</evidence>
<keyword evidence="8" id="KW-0902">Two-component regulatory system</keyword>
<dbReference type="GO" id="GO:0005524">
    <property type="term" value="F:ATP binding"/>
    <property type="evidence" value="ECO:0007669"/>
    <property type="project" value="UniProtKB-KW"/>
</dbReference>
<feature type="transmembrane region" description="Helical" evidence="9">
    <location>
        <begin position="155"/>
        <end position="175"/>
    </location>
</feature>
<evidence type="ECO:0000256" key="2">
    <source>
        <dbReference type="ARBA" id="ARBA00012438"/>
    </source>
</evidence>
<dbReference type="InterPro" id="IPR005467">
    <property type="entry name" value="His_kinase_dom"/>
</dbReference>
<evidence type="ECO:0000259" key="10">
    <source>
        <dbReference type="PROSITE" id="PS50109"/>
    </source>
</evidence>
<proteinExistence type="predicted"/>
<keyword evidence="9" id="KW-0472">Membrane</keyword>
<keyword evidence="5" id="KW-0547">Nucleotide-binding</keyword>
<dbReference type="Gene3D" id="1.10.287.130">
    <property type="match status" value="1"/>
</dbReference>
<sequence>MPFARTPTAHTELLLPAYAAAIFLLELITAALLFSLYSVQRSRALLFLGSGYLFSALLVPAWVLSFPGVFSAFGIDLGLQATAAIAAARRLGFPLFVLAYALAPRRAPARESARLGIGGAVLATSAGAGLILALVFSNRDALPPFMLDARQVSVLWSFVPPLAVGLYLAGIALLLTRHRSQLDIWICLVLFSLIIELLLISYLGGATRLSVGWWAGRLYGLVAASIVLLVLLSESTLVYARLARTIATERRTRQNRLTAMEALSASIAHEINQPLASMTTNADAALRWLAKSEPRLDKANDALSRIVADGHRASAIVAGIRSMFTTGSQERAELDLAALVTGAVRAAHAEAVHEFIDIDTDVDKSLPCVIGNAVQLNHVLRNLLENAIDAVRGTGQWPRRIVVRAHRDASGDVHVRVEDNGPGISDAVAERLFDPFVSTKPGGMGMGLMFCRTVIEAHGGRIGAGANHPHGAIFHFSLPAAILPAVEERERAR</sequence>
<evidence type="ECO:0000256" key="1">
    <source>
        <dbReference type="ARBA" id="ARBA00000085"/>
    </source>
</evidence>
<feature type="transmembrane region" description="Helical" evidence="9">
    <location>
        <begin position="182"/>
        <end position="203"/>
    </location>
</feature>
<evidence type="ECO:0000256" key="4">
    <source>
        <dbReference type="ARBA" id="ARBA00022679"/>
    </source>
</evidence>
<gene>
    <name evidence="11" type="ORF">DI549_03280</name>
</gene>
<feature type="transmembrane region" description="Helical" evidence="9">
    <location>
        <begin position="115"/>
        <end position="135"/>
    </location>
</feature>
<keyword evidence="4" id="KW-0808">Transferase</keyword>
<protein>
    <recommendedName>
        <fullName evidence="2">histidine kinase</fullName>
        <ecNumber evidence="2">2.7.13.3</ecNumber>
    </recommendedName>
</protein>
<dbReference type="InterPro" id="IPR036890">
    <property type="entry name" value="HATPase_C_sf"/>
</dbReference>
<keyword evidence="7" id="KW-0067">ATP-binding</keyword>
<dbReference type="SMART" id="SM00387">
    <property type="entry name" value="HATPase_c"/>
    <property type="match status" value="1"/>
</dbReference>
<evidence type="ECO:0000256" key="7">
    <source>
        <dbReference type="ARBA" id="ARBA00022840"/>
    </source>
</evidence>
<dbReference type="InterPro" id="IPR033424">
    <property type="entry name" value="MASE4"/>
</dbReference>
<comment type="catalytic activity">
    <reaction evidence="1">
        <text>ATP + protein L-histidine = ADP + protein N-phospho-L-histidine.</text>
        <dbReference type="EC" id="2.7.13.3"/>
    </reaction>
</comment>
<dbReference type="EMBL" id="QFQD01000006">
    <property type="protein sequence ID" value="PZQ84982.1"/>
    <property type="molecule type" value="Genomic_DNA"/>
</dbReference>
<dbReference type="Pfam" id="PF02518">
    <property type="entry name" value="HATPase_c"/>
    <property type="match status" value="1"/>
</dbReference>
<dbReference type="InterPro" id="IPR003661">
    <property type="entry name" value="HisK_dim/P_dom"/>
</dbReference>
<feature type="domain" description="Histidine kinase" evidence="10">
    <location>
        <begin position="266"/>
        <end position="482"/>
    </location>
</feature>
<dbReference type="Gene3D" id="3.30.565.10">
    <property type="entry name" value="Histidine kinase-like ATPase, C-terminal domain"/>
    <property type="match status" value="1"/>
</dbReference>
<dbReference type="Proteomes" id="UP000248887">
    <property type="component" value="Unassembled WGS sequence"/>
</dbReference>
<dbReference type="Pfam" id="PF17158">
    <property type="entry name" value="MASE4"/>
    <property type="match status" value="1"/>
</dbReference>
<accession>A0A2W5R7G1</accession>
<keyword evidence="9" id="KW-1133">Transmembrane helix</keyword>
<feature type="transmembrane region" description="Helical" evidence="9">
    <location>
        <begin position="15"/>
        <end position="37"/>
    </location>
</feature>
<evidence type="ECO:0000313" key="12">
    <source>
        <dbReference type="Proteomes" id="UP000248887"/>
    </source>
</evidence>
<name>A0A2W5R7G1_ANCNO</name>
<feature type="transmembrane region" description="Helical" evidence="9">
    <location>
        <begin position="218"/>
        <end position="240"/>
    </location>
</feature>
<dbReference type="AlphaFoldDB" id="A0A2W5R7G1"/>
<evidence type="ECO:0000256" key="3">
    <source>
        <dbReference type="ARBA" id="ARBA00022553"/>
    </source>
</evidence>
<feature type="transmembrane region" description="Helical" evidence="9">
    <location>
        <begin position="44"/>
        <end position="63"/>
    </location>
</feature>
<dbReference type="SUPFAM" id="SSF47384">
    <property type="entry name" value="Homodimeric domain of signal transducing histidine kinase"/>
    <property type="match status" value="1"/>
</dbReference>
<evidence type="ECO:0000256" key="8">
    <source>
        <dbReference type="ARBA" id="ARBA00023012"/>
    </source>
</evidence>
<organism evidence="11 12">
    <name type="scientific">Ancylobacter novellus</name>
    <name type="common">Thiobacillus novellus</name>
    <dbReference type="NCBI Taxonomy" id="921"/>
    <lineage>
        <taxon>Bacteria</taxon>
        <taxon>Pseudomonadati</taxon>
        <taxon>Pseudomonadota</taxon>
        <taxon>Alphaproteobacteria</taxon>
        <taxon>Hyphomicrobiales</taxon>
        <taxon>Xanthobacteraceae</taxon>
        <taxon>Ancylobacter</taxon>
    </lineage>
</organism>
<keyword evidence="3" id="KW-0597">Phosphoprotein</keyword>
<keyword evidence="6" id="KW-0418">Kinase</keyword>
<dbReference type="InterPro" id="IPR036097">
    <property type="entry name" value="HisK_dim/P_sf"/>
</dbReference>
<evidence type="ECO:0000256" key="6">
    <source>
        <dbReference type="ARBA" id="ARBA00022777"/>
    </source>
</evidence>